<feature type="non-terminal residue" evidence="1">
    <location>
        <position position="1"/>
    </location>
</feature>
<evidence type="ECO:0000313" key="2">
    <source>
        <dbReference type="Proteomes" id="UP000646827"/>
    </source>
</evidence>
<protein>
    <submittedName>
        <fullName evidence="1">Uncharacterized protein</fullName>
    </submittedName>
</protein>
<evidence type="ECO:0000313" key="1">
    <source>
        <dbReference type="EMBL" id="KAG2224590.1"/>
    </source>
</evidence>
<organism evidence="1 2">
    <name type="scientific">Circinella minor</name>
    <dbReference type="NCBI Taxonomy" id="1195481"/>
    <lineage>
        <taxon>Eukaryota</taxon>
        <taxon>Fungi</taxon>
        <taxon>Fungi incertae sedis</taxon>
        <taxon>Mucoromycota</taxon>
        <taxon>Mucoromycotina</taxon>
        <taxon>Mucoromycetes</taxon>
        <taxon>Mucorales</taxon>
        <taxon>Lichtheimiaceae</taxon>
        <taxon>Circinella</taxon>
    </lineage>
</organism>
<keyword evidence="2" id="KW-1185">Reference proteome</keyword>
<proteinExistence type="predicted"/>
<sequence length="60" mass="6903">MKLLQLKNIAVETVSKAESSILYAAKPPIENLPASLSHGFHMIVIRYQEKVKNRHKKHYC</sequence>
<dbReference type="AlphaFoldDB" id="A0A8H7S867"/>
<name>A0A8H7S867_9FUNG</name>
<accession>A0A8H7S867</accession>
<dbReference type="Proteomes" id="UP000646827">
    <property type="component" value="Unassembled WGS sequence"/>
</dbReference>
<dbReference type="EMBL" id="JAEPRB010000040">
    <property type="protein sequence ID" value="KAG2224590.1"/>
    <property type="molecule type" value="Genomic_DNA"/>
</dbReference>
<comment type="caution">
    <text evidence="1">The sequence shown here is derived from an EMBL/GenBank/DDBJ whole genome shotgun (WGS) entry which is preliminary data.</text>
</comment>
<reference evidence="1 2" key="1">
    <citation type="submission" date="2020-12" db="EMBL/GenBank/DDBJ databases">
        <title>Metabolic potential, ecology and presence of endohyphal bacteria is reflected in genomic diversity of Mucoromycotina.</title>
        <authorList>
            <person name="Muszewska A."/>
            <person name="Okrasinska A."/>
            <person name="Steczkiewicz K."/>
            <person name="Drgas O."/>
            <person name="Orlowska M."/>
            <person name="Perlinska-Lenart U."/>
            <person name="Aleksandrzak-Piekarczyk T."/>
            <person name="Szatraj K."/>
            <person name="Zielenkiewicz U."/>
            <person name="Pilsyk S."/>
            <person name="Malc E."/>
            <person name="Mieczkowski P."/>
            <person name="Kruszewska J.S."/>
            <person name="Biernat P."/>
            <person name="Pawlowska J."/>
        </authorList>
    </citation>
    <scope>NUCLEOTIDE SEQUENCE [LARGE SCALE GENOMIC DNA]</scope>
    <source>
        <strain evidence="1 2">CBS 142.35</strain>
    </source>
</reference>
<gene>
    <name evidence="1" type="ORF">INT45_003730</name>
</gene>